<dbReference type="SUPFAM" id="SSF51905">
    <property type="entry name" value="FAD/NAD(P)-binding domain"/>
    <property type="match status" value="1"/>
</dbReference>
<keyword evidence="5" id="KW-0274">FAD</keyword>
<comment type="cofactor">
    <cofactor evidence="1">
        <name>FAD</name>
        <dbReference type="ChEBI" id="CHEBI:57692"/>
    </cofactor>
</comment>
<evidence type="ECO:0000256" key="6">
    <source>
        <dbReference type="ARBA" id="ARBA00022857"/>
    </source>
</evidence>
<dbReference type="Pfam" id="PF13434">
    <property type="entry name" value="Lys_Orn_oxgnase"/>
    <property type="match status" value="1"/>
</dbReference>
<protein>
    <submittedName>
        <fullName evidence="8">Ornithine monooxygenase</fullName>
    </submittedName>
</protein>
<reference evidence="8 9" key="1">
    <citation type="submission" date="2015-09" db="EMBL/GenBank/DDBJ databases">
        <title>Complete genome of Psychrobacter urativorans R10.10B.</title>
        <authorList>
            <person name="See-Too W.S."/>
            <person name="Chan K.G."/>
        </authorList>
    </citation>
    <scope>NUCLEOTIDE SEQUENCE [LARGE SCALE GENOMIC DNA]</scope>
    <source>
        <strain evidence="8 9">R10.10B</strain>
        <plasmid evidence="8 9">3</plasmid>
    </source>
</reference>
<comment type="pathway">
    <text evidence="2">Siderophore biosynthesis.</text>
</comment>
<evidence type="ECO:0000256" key="5">
    <source>
        <dbReference type="ARBA" id="ARBA00022827"/>
    </source>
</evidence>
<dbReference type="PANTHER" id="PTHR42802">
    <property type="entry name" value="MONOOXYGENASE"/>
    <property type="match status" value="1"/>
</dbReference>
<name>A0A0M5MK80_9GAMM</name>
<geneLocation type="plasmid" evidence="8 9">
    <name>3</name>
</geneLocation>
<dbReference type="EMBL" id="CP012709">
    <property type="protein sequence ID" value="ALF60925.1"/>
    <property type="molecule type" value="Genomic_DNA"/>
</dbReference>
<dbReference type="PRINTS" id="PR00368">
    <property type="entry name" value="FADPNR"/>
</dbReference>
<dbReference type="RefSeq" id="WP_062536846.1">
    <property type="nucleotide sequence ID" value="NZ_CP012709.1"/>
</dbReference>
<evidence type="ECO:0000256" key="7">
    <source>
        <dbReference type="ARBA" id="ARBA00023002"/>
    </source>
</evidence>
<keyword evidence="7" id="KW-0560">Oxidoreductase</keyword>
<evidence type="ECO:0000256" key="2">
    <source>
        <dbReference type="ARBA" id="ARBA00004924"/>
    </source>
</evidence>
<proteinExistence type="inferred from homology"/>
<evidence type="ECO:0000256" key="3">
    <source>
        <dbReference type="ARBA" id="ARBA00007588"/>
    </source>
</evidence>
<accession>A0A0M5MK80</accession>
<organism evidence="8 9">
    <name type="scientific">Psychrobacter urativorans</name>
    <dbReference type="NCBI Taxonomy" id="45610"/>
    <lineage>
        <taxon>Bacteria</taxon>
        <taxon>Pseudomonadati</taxon>
        <taxon>Pseudomonadota</taxon>
        <taxon>Gammaproteobacteria</taxon>
        <taxon>Moraxellales</taxon>
        <taxon>Moraxellaceae</taxon>
        <taxon>Psychrobacter</taxon>
    </lineage>
</organism>
<dbReference type="GO" id="GO:0004497">
    <property type="term" value="F:monooxygenase activity"/>
    <property type="evidence" value="ECO:0007669"/>
    <property type="project" value="UniProtKB-KW"/>
</dbReference>
<keyword evidence="9" id="KW-1185">Reference proteome</keyword>
<dbReference type="OrthoDB" id="7527071at2"/>
<dbReference type="InterPro" id="IPR036188">
    <property type="entry name" value="FAD/NAD-bd_sf"/>
</dbReference>
<gene>
    <name evidence="8" type="ORF">AOC03_12110</name>
</gene>
<keyword evidence="8" id="KW-0614">Plasmid</keyword>
<keyword evidence="4" id="KW-0285">Flavoprotein</keyword>
<dbReference type="Gene3D" id="3.50.50.60">
    <property type="entry name" value="FAD/NAD(P)-binding domain"/>
    <property type="match status" value="1"/>
</dbReference>
<dbReference type="KEGG" id="pur:AOC03_12110"/>
<dbReference type="AlphaFoldDB" id="A0A0M5MK80"/>
<evidence type="ECO:0000256" key="4">
    <source>
        <dbReference type="ARBA" id="ARBA00022630"/>
    </source>
</evidence>
<evidence type="ECO:0000313" key="9">
    <source>
        <dbReference type="Proteomes" id="UP000059847"/>
    </source>
</evidence>
<dbReference type="InterPro" id="IPR025700">
    <property type="entry name" value="Lys/Orn_oxygenase"/>
</dbReference>
<comment type="similarity">
    <text evidence="3">Belongs to the lysine N(6)-hydroxylase/L-ornithine N(5)-oxygenase family.</text>
</comment>
<sequence length="445" mass="50702">MIDLIGIGLGPFNLSLAALLSNQPNITSKFFEQKSEFNWHKGMIFPHTTLQVPFMADLVTLIDPTSRYTFLNYLHIQHRLLKFYFLEDFEIYRKEYNHYCQWVAGQLSSAVFDTTVIKVALQENGNGFTVTVCEHGKVQTYMAKNIVIGTGSQPVLPPFLQSIAERAPHHCMHTANFSENFNFNSIRRSDTLTKILVLGSGQSAAEVYQVLFDQQFDENKNVKFQLDWITRSAGFFPMEYTPLGLEHFSPAYIDYFYSLPPTTKARVVSKQDLLHKGMSANTIRAVYHQLYERSIANQQTYSSLMSNCELLNATLGSTRNDRLSLTLRQHEQDHKSTAEYDCVIAGTGYKDELPQCLNRLFSAIEYDEFGQPKINRDYTLVYQNHLANHNNNSKIFVQNKETHTHGVGAGDLGLGAYRAGCIVNELMGKPIYDTETLDIFQKFGK</sequence>
<keyword evidence="6" id="KW-0521">NADP</keyword>
<dbReference type="Proteomes" id="UP000059847">
    <property type="component" value="Plasmid 3"/>
</dbReference>
<dbReference type="PANTHER" id="PTHR42802:SF1">
    <property type="entry name" value="L-ORNITHINE N(5)-MONOOXYGENASE"/>
    <property type="match status" value="1"/>
</dbReference>
<evidence type="ECO:0000256" key="1">
    <source>
        <dbReference type="ARBA" id="ARBA00001974"/>
    </source>
</evidence>
<keyword evidence="8" id="KW-0503">Monooxygenase</keyword>
<evidence type="ECO:0000313" key="8">
    <source>
        <dbReference type="EMBL" id="ALF60925.1"/>
    </source>
</evidence>